<feature type="region of interest" description="Disordered" evidence="1">
    <location>
        <begin position="109"/>
        <end position="150"/>
    </location>
</feature>
<feature type="region of interest" description="Disordered" evidence="1">
    <location>
        <begin position="676"/>
        <end position="711"/>
    </location>
</feature>
<evidence type="ECO:0000256" key="1">
    <source>
        <dbReference type="SAM" id="MobiDB-lite"/>
    </source>
</evidence>
<evidence type="ECO:0000313" key="2">
    <source>
        <dbReference type="EMBL" id="CAI2358963.1"/>
    </source>
</evidence>
<keyword evidence="3" id="KW-1185">Reference proteome</keyword>
<feature type="compositionally biased region" description="Polar residues" evidence="1">
    <location>
        <begin position="109"/>
        <end position="125"/>
    </location>
</feature>
<feature type="region of interest" description="Disordered" evidence="1">
    <location>
        <begin position="365"/>
        <end position="406"/>
    </location>
</feature>
<dbReference type="AlphaFoldDB" id="A0AAD1X0V2"/>
<protein>
    <submittedName>
        <fullName evidence="2">Uncharacterized protein</fullName>
    </submittedName>
</protein>
<sequence>MFTQMIMNENKDKIYIYDDEDTPGCRNNKLFTIAEGGSDVSSQVIEESKFMSDKNSELMSNKASFGHRKERNGSGHYRYSQYTESNFRPTNESDFQPIAEDSYEQSAMKSPSEVKFSSDTVQTKNTNRKVRLRSNSPPSEENTLEEEVSCPQFRLSSMPDSDEVVCAKNSVDNSNPNFILCTRTQNTFKDIIDEYSIIEKEDLENSDAEIRVSSRPEAYIPCQNLQEDEVTVIKFTPNSNDASVESSIIENYQNGRRTQRRRYQASIESKDKKIKLANIDLTNSIEDDSEMFSKFVNLNAKDYANWQSIETVKPKFEPNITNKTLVRQPRVIKDSIGTLCDHHCDESEFSPSPSKQVPEKRLKPVFSPLKIPSGDNQKPVGRISEVQHVRCSPKRSQKSKELSNHYTKEKDLQMIKREKFKCSPSPRTRNRTSGIDLNTSAITIQKSFLKQGSLASLFQSPDACKTSRNPYTTPHPHHNHSKSPIGPSRTSLSPKTRAKVLTHLPTRQSPQGSQNLSNYWSGRMSNKTGLSSRKCSYSSQKTGTKPKLCPTPLQNISNIDMVNCPIESSRSRATPLSSSMGTKDLMEFNKSIMTVNSYKEQINLLNTQNQQMVSCISYLKEELHKAIVIANDAQKRAEYLSQKSSLKENAYNNLQGSRCYPTLSSQCNTKDGAENYDRNTLRRGHSPANPFKTNNETVKFSTSARSSQLPSGRRLFYEQN</sequence>
<proteinExistence type="predicted"/>
<dbReference type="Proteomes" id="UP001295684">
    <property type="component" value="Unassembled WGS sequence"/>
</dbReference>
<gene>
    <name evidence="2" type="ORF">ECRASSUSDP1_LOCUS247</name>
</gene>
<dbReference type="EMBL" id="CAMPGE010000230">
    <property type="protein sequence ID" value="CAI2358963.1"/>
    <property type="molecule type" value="Genomic_DNA"/>
</dbReference>
<organism evidence="2 3">
    <name type="scientific">Euplotes crassus</name>
    <dbReference type="NCBI Taxonomy" id="5936"/>
    <lineage>
        <taxon>Eukaryota</taxon>
        <taxon>Sar</taxon>
        <taxon>Alveolata</taxon>
        <taxon>Ciliophora</taxon>
        <taxon>Intramacronucleata</taxon>
        <taxon>Spirotrichea</taxon>
        <taxon>Hypotrichia</taxon>
        <taxon>Euplotida</taxon>
        <taxon>Euplotidae</taxon>
        <taxon>Moneuplotes</taxon>
    </lineage>
</organism>
<comment type="caution">
    <text evidence="2">The sequence shown here is derived from an EMBL/GenBank/DDBJ whole genome shotgun (WGS) entry which is preliminary data.</text>
</comment>
<evidence type="ECO:0000313" key="3">
    <source>
        <dbReference type="Proteomes" id="UP001295684"/>
    </source>
</evidence>
<feature type="compositionally biased region" description="Polar residues" evidence="1">
    <location>
        <begin position="505"/>
        <end position="543"/>
    </location>
</feature>
<feature type="compositionally biased region" description="Polar residues" evidence="1">
    <location>
        <begin position="691"/>
        <end position="710"/>
    </location>
</feature>
<name>A0AAD1X0V2_EUPCR</name>
<accession>A0AAD1X0V2</accession>
<feature type="region of interest" description="Disordered" evidence="1">
    <location>
        <begin position="461"/>
        <end position="551"/>
    </location>
</feature>
<reference evidence="2" key="1">
    <citation type="submission" date="2023-07" db="EMBL/GenBank/DDBJ databases">
        <authorList>
            <consortium name="AG Swart"/>
            <person name="Singh M."/>
            <person name="Singh A."/>
            <person name="Seah K."/>
            <person name="Emmerich C."/>
        </authorList>
    </citation>
    <scope>NUCLEOTIDE SEQUENCE</scope>
    <source>
        <strain evidence="2">DP1</strain>
    </source>
</reference>